<organism evidence="15 16">
    <name type="scientific">Capsaspora owczarzaki (strain ATCC 30864)</name>
    <dbReference type="NCBI Taxonomy" id="595528"/>
    <lineage>
        <taxon>Eukaryota</taxon>
        <taxon>Filasterea</taxon>
        <taxon>Capsaspora</taxon>
    </lineage>
</organism>
<dbReference type="STRING" id="595528.A0A0D2U6I3"/>
<evidence type="ECO:0000256" key="9">
    <source>
        <dbReference type="ARBA" id="ARBA00048367"/>
    </source>
</evidence>
<keyword evidence="4" id="KW-0808">Transferase</keyword>
<evidence type="ECO:0000256" key="13">
    <source>
        <dbReference type="SAM" id="MobiDB-lite"/>
    </source>
</evidence>
<evidence type="ECO:0000256" key="7">
    <source>
        <dbReference type="ARBA" id="ARBA00022840"/>
    </source>
</evidence>
<dbReference type="GO" id="GO:0004693">
    <property type="term" value="F:cyclin-dependent protein serine/threonine kinase activity"/>
    <property type="evidence" value="ECO:0007669"/>
    <property type="project" value="UniProtKB-EC"/>
</dbReference>
<dbReference type="GO" id="GO:0005524">
    <property type="term" value="F:ATP binding"/>
    <property type="evidence" value="ECO:0007669"/>
    <property type="project" value="UniProtKB-UniRule"/>
</dbReference>
<dbReference type="eggNOG" id="KOG0666">
    <property type="taxonomic scope" value="Eukaryota"/>
</dbReference>
<evidence type="ECO:0000256" key="1">
    <source>
        <dbReference type="ARBA" id="ARBA00006485"/>
    </source>
</evidence>
<dbReference type="InterPro" id="IPR011009">
    <property type="entry name" value="Kinase-like_dom_sf"/>
</dbReference>
<keyword evidence="16" id="KW-1185">Reference proteome</keyword>
<dbReference type="PANTHER" id="PTHR24056">
    <property type="entry name" value="CELL DIVISION PROTEIN KINASE"/>
    <property type="match status" value="1"/>
</dbReference>
<dbReference type="InParanoid" id="A0A0D2U6I3"/>
<evidence type="ECO:0000256" key="2">
    <source>
        <dbReference type="ARBA" id="ARBA00022527"/>
    </source>
</evidence>
<dbReference type="InterPro" id="IPR008271">
    <property type="entry name" value="Ser/Thr_kinase_AS"/>
</dbReference>
<evidence type="ECO:0000259" key="14">
    <source>
        <dbReference type="PROSITE" id="PS50011"/>
    </source>
</evidence>
<dbReference type="PROSITE" id="PS00107">
    <property type="entry name" value="PROTEIN_KINASE_ATP"/>
    <property type="match status" value="1"/>
</dbReference>
<dbReference type="OrthoDB" id="6284126at2759"/>
<evidence type="ECO:0000256" key="4">
    <source>
        <dbReference type="ARBA" id="ARBA00022679"/>
    </source>
</evidence>
<dbReference type="FunFam" id="1.10.510.10:FF:000374">
    <property type="entry name" value="Putative cyclin-dependent kinase E-1"/>
    <property type="match status" value="1"/>
</dbReference>
<dbReference type="CDD" id="cd07842">
    <property type="entry name" value="STKc_CDK8_like"/>
    <property type="match status" value="1"/>
</dbReference>
<comment type="catalytic activity">
    <reaction evidence="10">
        <text>[DNA-directed RNA polymerase] + ATP = phospho-[DNA-directed RNA polymerase] + ADP + H(+)</text>
        <dbReference type="Rhea" id="RHEA:10216"/>
        <dbReference type="Rhea" id="RHEA-COMP:11321"/>
        <dbReference type="Rhea" id="RHEA-COMP:11322"/>
        <dbReference type="ChEBI" id="CHEBI:15378"/>
        <dbReference type="ChEBI" id="CHEBI:30616"/>
        <dbReference type="ChEBI" id="CHEBI:43176"/>
        <dbReference type="ChEBI" id="CHEBI:68546"/>
        <dbReference type="ChEBI" id="CHEBI:456216"/>
        <dbReference type="EC" id="2.7.11.23"/>
    </reaction>
</comment>
<name>A0A0D2U6I3_CAPO3</name>
<feature type="domain" description="Protein kinase" evidence="14">
    <location>
        <begin position="21"/>
        <end position="359"/>
    </location>
</feature>
<keyword evidence="3" id="KW-0597">Phosphoprotein</keyword>
<feature type="compositionally biased region" description="Basic and acidic residues" evidence="13">
    <location>
        <begin position="382"/>
        <end position="399"/>
    </location>
</feature>
<keyword evidence="2 12" id="KW-0723">Serine/threonine-protein kinase</keyword>
<dbReference type="EMBL" id="KE346362">
    <property type="protein sequence ID" value="KJE90761.1"/>
    <property type="molecule type" value="Genomic_DNA"/>
</dbReference>
<reference evidence="16" key="1">
    <citation type="submission" date="2011-02" db="EMBL/GenBank/DDBJ databases">
        <title>The Genome Sequence of Capsaspora owczarzaki ATCC 30864.</title>
        <authorList>
            <person name="Russ C."/>
            <person name="Cuomo C."/>
            <person name="Burger G."/>
            <person name="Gray M.W."/>
            <person name="Holland P.W.H."/>
            <person name="King N."/>
            <person name="Lang F.B.F."/>
            <person name="Roger A.J."/>
            <person name="Ruiz-Trillo I."/>
            <person name="Young S.K."/>
            <person name="Zeng Q."/>
            <person name="Gargeya S."/>
            <person name="Alvarado L."/>
            <person name="Berlin A."/>
            <person name="Chapman S.B."/>
            <person name="Chen Z."/>
            <person name="Freedman E."/>
            <person name="Gellesch M."/>
            <person name="Goldberg J."/>
            <person name="Griggs A."/>
            <person name="Gujja S."/>
            <person name="Heilman E."/>
            <person name="Heiman D."/>
            <person name="Howarth C."/>
            <person name="Mehta T."/>
            <person name="Neiman D."/>
            <person name="Pearson M."/>
            <person name="Roberts A."/>
            <person name="Saif S."/>
            <person name="Shea T."/>
            <person name="Shenoy N."/>
            <person name="Sisk P."/>
            <person name="Stolte C."/>
            <person name="Sykes S."/>
            <person name="White J."/>
            <person name="Yandava C."/>
            <person name="Haas B."/>
            <person name="Nusbaum C."/>
            <person name="Birren B."/>
        </authorList>
    </citation>
    <scope>NUCLEOTIDE SEQUENCE</scope>
    <source>
        <strain evidence="16">ATCC 30864</strain>
    </source>
</reference>
<evidence type="ECO:0000256" key="3">
    <source>
        <dbReference type="ARBA" id="ARBA00022553"/>
    </source>
</evidence>
<proteinExistence type="inferred from homology"/>
<comment type="catalytic activity">
    <reaction evidence="9">
        <text>L-seryl-[protein] + ATP = O-phospho-L-seryl-[protein] + ADP + H(+)</text>
        <dbReference type="Rhea" id="RHEA:17989"/>
        <dbReference type="Rhea" id="RHEA-COMP:9863"/>
        <dbReference type="Rhea" id="RHEA-COMP:11604"/>
        <dbReference type="ChEBI" id="CHEBI:15378"/>
        <dbReference type="ChEBI" id="CHEBI:29999"/>
        <dbReference type="ChEBI" id="CHEBI:30616"/>
        <dbReference type="ChEBI" id="CHEBI:83421"/>
        <dbReference type="ChEBI" id="CHEBI:456216"/>
        <dbReference type="EC" id="2.7.11.22"/>
    </reaction>
</comment>
<dbReference type="InterPro" id="IPR000719">
    <property type="entry name" value="Prot_kinase_dom"/>
</dbReference>
<dbReference type="Gene3D" id="3.30.200.20">
    <property type="entry name" value="Phosphorylase Kinase, domain 1"/>
    <property type="match status" value="1"/>
</dbReference>
<feature type="binding site" evidence="11">
    <location>
        <position position="55"/>
    </location>
    <ligand>
        <name>ATP</name>
        <dbReference type="ChEBI" id="CHEBI:30616"/>
    </ligand>
</feature>
<evidence type="ECO:0000256" key="6">
    <source>
        <dbReference type="ARBA" id="ARBA00022777"/>
    </source>
</evidence>
<dbReference type="PROSITE" id="PS50011">
    <property type="entry name" value="PROTEIN_KINASE_DOM"/>
    <property type="match status" value="1"/>
</dbReference>
<dbReference type="PROSITE" id="PS00108">
    <property type="entry name" value="PROTEIN_KINASE_ST"/>
    <property type="match status" value="1"/>
</dbReference>
<dbReference type="SMART" id="SM00220">
    <property type="entry name" value="S_TKc"/>
    <property type="match status" value="1"/>
</dbReference>
<keyword evidence="6 15" id="KW-0418">Kinase</keyword>
<evidence type="ECO:0000256" key="10">
    <source>
        <dbReference type="ARBA" id="ARBA00049280"/>
    </source>
</evidence>
<dbReference type="FunCoup" id="A0A0D2U6I3">
    <property type="interactions" value="701"/>
</dbReference>
<evidence type="ECO:0000256" key="8">
    <source>
        <dbReference type="ARBA" id="ARBA00047811"/>
    </source>
</evidence>
<dbReference type="GO" id="GO:0008353">
    <property type="term" value="F:RNA polymerase II CTD heptapeptide repeat kinase activity"/>
    <property type="evidence" value="ECO:0007669"/>
    <property type="project" value="UniProtKB-EC"/>
</dbReference>
<evidence type="ECO:0000313" key="16">
    <source>
        <dbReference type="Proteomes" id="UP000008743"/>
    </source>
</evidence>
<feature type="compositionally biased region" description="Low complexity" evidence="13">
    <location>
        <begin position="401"/>
        <end position="410"/>
    </location>
</feature>
<gene>
    <name evidence="15" type="ORF">CAOG_002016</name>
</gene>
<comment type="catalytic activity">
    <reaction evidence="8">
        <text>L-threonyl-[protein] + ATP = O-phospho-L-threonyl-[protein] + ADP + H(+)</text>
        <dbReference type="Rhea" id="RHEA:46608"/>
        <dbReference type="Rhea" id="RHEA-COMP:11060"/>
        <dbReference type="Rhea" id="RHEA-COMP:11605"/>
        <dbReference type="ChEBI" id="CHEBI:15378"/>
        <dbReference type="ChEBI" id="CHEBI:30013"/>
        <dbReference type="ChEBI" id="CHEBI:30616"/>
        <dbReference type="ChEBI" id="CHEBI:61977"/>
        <dbReference type="ChEBI" id="CHEBI:456216"/>
        <dbReference type="EC" id="2.7.11.22"/>
    </reaction>
</comment>
<evidence type="ECO:0000313" key="15">
    <source>
        <dbReference type="EMBL" id="KJE90761.1"/>
    </source>
</evidence>
<sequence>MNPAYKEHKQAQRQTVDAWFDYADYKIGEGTYGVVYKARKKIVDPHTTPIPYALKKIKATVQTEGLSTSACREISLLREIKHENVICAPEIFLNPLTRDVWLLFDYAEYDLYQIIEYYRDRKGQANAAAQQTQTPPQPVFLEEHMIKSLLWQSLNGIHYLHSNWILHRDLKPANILVMGAGKEHGRVKIGDLGMARLFQSPLRNLADVDPVVVTIWYRAPELLLGAKHYTKAIDMWAIGCIFGELITARPIFLGEQITTKQTKTPFQGDQLDKIFQVLGFPNEKDWPELSSLPDHPILMQNFLNKQLYDKCSIEHYFRGYMKMQRGPLSPAGLGLLSEMLTMDPNKRITAEAALRSNYFKESPTPSANAFEHLKFSFPPRSPIREDKDKNNRPKPKTEARPAAAPPNQQQLHTQRVAHSQPPLHAGLPNSANRPQVRGPGQPGSGVHPHPSAMGQQHQYHR</sequence>
<keyword evidence="5 11" id="KW-0547">Nucleotide-binding</keyword>
<dbReference type="GO" id="GO:0016592">
    <property type="term" value="C:mediator complex"/>
    <property type="evidence" value="ECO:0007669"/>
    <property type="project" value="TreeGrafter"/>
</dbReference>
<dbReference type="Gene3D" id="1.10.510.10">
    <property type="entry name" value="Transferase(Phosphotransferase) domain 1"/>
    <property type="match status" value="1"/>
</dbReference>
<evidence type="ECO:0000256" key="11">
    <source>
        <dbReference type="PROSITE-ProRule" id="PRU10141"/>
    </source>
</evidence>
<protein>
    <submittedName>
        <fullName evidence="15">CMGC/CDK/CDK8 protein kinase</fullName>
    </submittedName>
</protein>
<dbReference type="PhylomeDB" id="A0A0D2U6I3"/>
<dbReference type="RefSeq" id="XP_004348766.1">
    <property type="nucleotide sequence ID" value="XM_004348716.2"/>
</dbReference>
<dbReference type="AlphaFoldDB" id="A0A0D2U6I3"/>
<dbReference type="InterPro" id="IPR017441">
    <property type="entry name" value="Protein_kinase_ATP_BS"/>
</dbReference>
<dbReference type="PANTHER" id="PTHR24056:SF495">
    <property type="entry name" value="CYCLIN-DEPENDENT KINASE 8-RELATED"/>
    <property type="match status" value="1"/>
</dbReference>
<evidence type="ECO:0000256" key="5">
    <source>
        <dbReference type="ARBA" id="ARBA00022741"/>
    </source>
</evidence>
<dbReference type="InterPro" id="IPR050108">
    <property type="entry name" value="CDK"/>
</dbReference>
<evidence type="ECO:0000256" key="12">
    <source>
        <dbReference type="RuleBase" id="RU000304"/>
    </source>
</evidence>
<dbReference type="Pfam" id="PF00069">
    <property type="entry name" value="Pkinase"/>
    <property type="match status" value="1"/>
</dbReference>
<comment type="similarity">
    <text evidence="1">Belongs to the protein kinase superfamily. CMGC Ser/Thr protein kinase family. CDC2/CDKX subfamily.</text>
</comment>
<dbReference type="Proteomes" id="UP000008743">
    <property type="component" value="Unassembled WGS sequence"/>
</dbReference>
<feature type="region of interest" description="Disordered" evidence="13">
    <location>
        <begin position="372"/>
        <end position="461"/>
    </location>
</feature>
<dbReference type="OMA" id="YFKNGGP"/>
<accession>A0A0D2U6I3</accession>
<keyword evidence="7 11" id="KW-0067">ATP-binding</keyword>
<dbReference type="SUPFAM" id="SSF56112">
    <property type="entry name" value="Protein kinase-like (PK-like)"/>
    <property type="match status" value="1"/>
</dbReference>